<feature type="non-terminal residue" evidence="1">
    <location>
        <position position="71"/>
    </location>
</feature>
<evidence type="ECO:0000313" key="1">
    <source>
        <dbReference type="EMBL" id="AES10869.1"/>
    </source>
</evidence>
<accession>G9L140</accession>
<name>G9L140_MUSPF</name>
<reference evidence="1" key="1">
    <citation type="journal article" date="2013" name="J. Virol.">
        <title>Sequencing, annotation, and characterization of the influenza ferret infectome.</title>
        <authorList>
            <person name="Leon A.J."/>
            <person name="Banner D."/>
            <person name="Xu L."/>
            <person name="Ran L."/>
            <person name="Peng Z."/>
            <person name="Yi K."/>
            <person name="Chen C."/>
            <person name="Xu F."/>
            <person name="Huang J."/>
            <person name="Zhao Z."/>
            <person name="Lin Z."/>
            <person name="Huang S.H."/>
            <person name="Fang Y."/>
            <person name="Kelvin A.A."/>
            <person name="Ross T.M."/>
            <person name="Farooqui A."/>
            <person name="Kelvin D.J."/>
        </authorList>
    </citation>
    <scope>NUCLEOTIDE SEQUENCE</scope>
    <source>
        <tissue evidence="1">Lungs</tissue>
    </source>
</reference>
<proteinExistence type="evidence at transcript level"/>
<protein>
    <submittedName>
        <fullName evidence="1">Mucin-5AC-like protein</fullName>
    </submittedName>
</protein>
<organism evidence="1">
    <name type="scientific">Mustela putorius furo</name>
    <name type="common">European domestic ferret</name>
    <name type="synonym">Mustela furo</name>
    <dbReference type="NCBI Taxonomy" id="9669"/>
    <lineage>
        <taxon>Eukaryota</taxon>
        <taxon>Metazoa</taxon>
        <taxon>Chordata</taxon>
        <taxon>Craniata</taxon>
        <taxon>Vertebrata</taxon>
        <taxon>Euteleostomi</taxon>
        <taxon>Mammalia</taxon>
        <taxon>Eutheria</taxon>
        <taxon>Laurasiatheria</taxon>
        <taxon>Carnivora</taxon>
        <taxon>Caniformia</taxon>
        <taxon>Musteloidea</taxon>
        <taxon>Mustelidae</taxon>
        <taxon>Mustelinae</taxon>
        <taxon>Mustela</taxon>
    </lineage>
</organism>
<feature type="non-terminal residue" evidence="1">
    <location>
        <position position="1"/>
    </location>
</feature>
<dbReference type="EMBL" id="JP022271">
    <property type="protein sequence ID" value="AES10869.1"/>
    <property type="molecule type" value="mRNA"/>
</dbReference>
<dbReference type="AlphaFoldDB" id="G9L140"/>
<sequence>LPWQLWRQCLCLLPGGQRAAAQLRVLPGAARLPEKRDPALSRRLPPGLQLPPGGGVWLRAAALRLPRRPGP</sequence>